<gene>
    <name evidence="2" type="ORF">K435DRAFT_811596</name>
</gene>
<reference evidence="2 3" key="1">
    <citation type="journal article" date="2019" name="Nat. Ecol. Evol.">
        <title>Megaphylogeny resolves global patterns of mushroom evolution.</title>
        <authorList>
            <person name="Varga T."/>
            <person name="Krizsan K."/>
            <person name="Foldi C."/>
            <person name="Dima B."/>
            <person name="Sanchez-Garcia M."/>
            <person name="Sanchez-Ramirez S."/>
            <person name="Szollosi G.J."/>
            <person name="Szarkandi J.G."/>
            <person name="Papp V."/>
            <person name="Albert L."/>
            <person name="Andreopoulos W."/>
            <person name="Angelini C."/>
            <person name="Antonin V."/>
            <person name="Barry K.W."/>
            <person name="Bougher N.L."/>
            <person name="Buchanan P."/>
            <person name="Buyck B."/>
            <person name="Bense V."/>
            <person name="Catcheside P."/>
            <person name="Chovatia M."/>
            <person name="Cooper J."/>
            <person name="Damon W."/>
            <person name="Desjardin D."/>
            <person name="Finy P."/>
            <person name="Geml J."/>
            <person name="Haridas S."/>
            <person name="Hughes K."/>
            <person name="Justo A."/>
            <person name="Karasinski D."/>
            <person name="Kautmanova I."/>
            <person name="Kiss B."/>
            <person name="Kocsube S."/>
            <person name="Kotiranta H."/>
            <person name="LaButti K.M."/>
            <person name="Lechner B.E."/>
            <person name="Liimatainen K."/>
            <person name="Lipzen A."/>
            <person name="Lukacs Z."/>
            <person name="Mihaltcheva S."/>
            <person name="Morgado L.N."/>
            <person name="Niskanen T."/>
            <person name="Noordeloos M.E."/>
            <person name="Ohm R.A."/>
            <person name="Ortiz-Santana B."/>
            <person name="Ovrebo C."/>
            <person name="Racz N."/>
            <person name="Riley R."/>
            <person name="Savchenko A."/>
            <person name="Shiryaev A."/>
            <person name="Soop K."/>
            <person name="Spirin V."/>
            <person name="Szebenyi C."/>
            <person name="Tomsovsky M."/>
            <person name="Tulloss R.E."/>
            <person name="Uehling J."/>
            <person name="Grigoriev I.V."/>
            <person name="Vagvolgyi C."/>
            <person name="Papp T."/>
            <person name="Martin F.M."/>
            <person name="Miettinen O."/>
            <person name="Hibbett D.S."/>
            <person name="Nagy L.G."/>
        </authorList>
    </citation>
    <scope>NUCLEOTIDE SEQUENCE [LARGE SCALE GENOMIC DNA]</scope>
    <source>
        <strain evidence="2 3">CBS 962.96</strain>
    </source>
</reference>
<keyword evidence="3" id="KW-1185">Reference proteome</keyword>
<accession>A0A4S8KRM4</accession>
<evidence type="ECO:0000313" key="3">
    <source>
        <dbReference type="Proteomes" id="UP000297245"/>
    </source>
</evidence>
<evidence type="ECO:0000313" key="2">
    <source>
        <dbReference type="EMBL" id="THU78389.1"/>
    </source>
</evidence>
<dbReference type="AlphaFoldDB" id="A0A4S8KRM4"/>
<proteinExistence type="predicted"/>
<feature type="region of interest" description="Disordered" evidence="1">
    <location>
        <begin position="1"/>
        <end position="22"/>
    </location>
</feature>
<protein>
    <submittedName>
        <fullName evidence="2">Uncharacterized protein</fullName>
    </submittedName>
</protein>
<name>A0A4S8KRM4_DENBC</name>
<dbReference type="Proteomes" id="UP000297245">
    <property type="component" value="Unassembled WGS sequence"/>
</dbReference>
<feature type="compositionally biased region" description="Basic and acidic residues" evidence="1">
    <location>
        <begin position="10"/>
        <end position="20"/>
    </location>
</feature>
<evidence type="ECO:0000256" key="1">
    <source>
        <dbReference type="SAM" id="MobiDB-lite"/>
    </source>
</evidence>
<sequence>MSHSVPDQRPPTRNDSRTESIDPSILRGADQILALIQQERAHAIIATHEIYQSSLTHQSREILQLEESLDLASKDIKKTLEENRDLAVQCQQQAEDLTFVLKTLAEELGIDRWVKRRPWCRLGVDEETGGLKEGLGAWV</sequence>
<dbReference type="EMBL" id="ML180201">
    <property type="protein sequence ID" value="THU78389.1"/>
    <property type="molecule type" value="Genomic_DNA"/>
</dbReference>
<organism evidence="2 3">
    <name type="scientific">Dendrothele bispora (strain CBS 962.96)</name>
    <dbReference type="NCBI Taxonomy" id="1314807"/>
    <lineage>
        <taxon>Eukaryota</taxon>
        <taxon>Fungi</taxon>
        <taxon>Dikarya</taxon>
        <taxon>Basidiomycota</taxon>
        <taxon>Agaricomycotina</taxon>
        <taxon>Agaricomycetes</taxon>
        <taxon>Agaricomycetidae</taxon>
        <taxon>Agaricales</taxon>
        <taxon>Agaricales incertae sedis</taxon>
        <taxon>Dendrothele</taxon>
    </lineage>
</organism>